<evidence type="ECO:0000256" key="4">
    <source>
        <dbReference type="ARBA" id="ARBA00023143"/>
    </source>
</evidence>
<dbReference type="PROSITE" id="PS00588">
    <property type="entry name" value="FLAGELLA_BB_ROD"/>
    <property type="match status" value="1"/>
</dbReference>
<comment type="caution">
    <text evidence="9">The sequence shown here is derived from an EMBL/GenBank/DDBJ whole genome shotgun (WGS) entry which is preliminary data.</text>
</comment>
<dbReference type="InterPro" id="IPR006299">
    <property type="entry name" value="FlgC"/>
</dbReference>
<reference evidence="9" key="1">
    <citation type="submission" date="2017-11" db="EMBL/GenBank/DDBJ databases">
        <title>Three new genomes from thermophilic consortium.</title>
        <authorList>
            <person name="Quaggio R."/>
            <person name="Amgarten D."/>
            <person name="Setubal J.C."/>
        </authorList>
    </citation>
    <scope>NUCLEOTIDE SEQUENCE</scope>
    <source>
        <strain evidence="9">ZCTH01-B2</strain>
    </source>
</reference>
<evidence type="ECO:0000313" key="10">
    <source>
        <dbReference type="Proteomes" id="UP000732377"/>
    </source>
</evidence>
<comment type="subcellular location">
    <subcellularLocation>
        <location evidence="1 6">Bacterial flagellum basal body</location>
    </subcellularLocation>
</comment>
<dbReference type="PANTHER" id="PTHR30435:SF2">
    <property type="entry name" value="FLAGELLAR BASAL-BODY ROD PROTEIN FLGC"/>
    <property type="match status" value="1"/>
</dbReference>
<keyword evidence="4 6" id="KW-0975">Bacterial flagellum</keyword>
<gene>
    <name evidence="9" type="primary">flgC</name>
    <name evidence="9" type="ORF">CWE10_09505</name>
</gene>
<evidence type="ECO:0000259" key="7">
    <source>
        <dbReference type="Pfam" id="PF00460"/>
    </source>
</evidence>
<dbReference type="RefSeq" id="WP_273379464.1">
    <property type="nucleotide sequence ID" value="NZ_PIUK01000080.1"/>
</dbReference>
<comment type="similarity">
    <text evidence="2">Belongs to the flagella basal body rod proteins family.</text>
</comment>
<dbReference type="Pfam" id="PF00460">
    <property type="entry name" value="Flg_bb_rod"/>
    <property type="match status" value="1"/>
</dbReference>
<name>A0A953I8J7_SYMTR</name>
<evidence type="ECO:0000256" key="3">
    <source>
        <dbReference type="ARBA" id="ARBA00017941"/>
    </source>
</evidence>
<proteinExistence type="inferred from homology"/>
<dbReference type="GO" id="GO:0071978">
    <property type="term" value="P:bacterial-type flagellum-dependent swarming motility"/>
    <property type="evidence" value="ECO:0007669"/>
    <property type="project" value="TreeGrafter"/>
</dbReference>
<keyword evidence="9" id="KW-0966">Cell projection</keyword>
<evidence type="ECO:0000256" key="6">
    <source>
        <dbReference type="RuleBase" id="RU362062"/>
    </source>
</evidence>
<sequence>MRMFQAMEASASALTAERLRMDVIANNLANYRTTRTAEGGPYRRRTVVVEERPNTFASALDRATGRPAEPGLGVRVAQIVEDPSPFKEVIDPTHPDADPVTGIVRLPNVDLLQEITDLMLAQRMYDANLTAFNAAKSMAMRALEIGR</sequence>
<comment type="subunit">
    <text evidence="5 6">The basal body constitutes a major portion of the flagellar organelle and consists of four rings (L,P,S, and M) mounted on a central rod. The rod consists of about 26 subunits of FlgG in the distal portion, and FlgB, FlgC and FlgF are thought to build up the proximal portion of the rod with about 6 subunits each.</text>
</comment>
<dbReference type="NCBIfam" id="TIGR01395">
    <property type="entry name" value="FlgC"/>
    <property type="match status" value="1"/>
</dbReference>
<keyword evidence="9" id="KW-0969">Cilium</keyword>
<keyword evidence="9" id="KW-0282">Flagellum</keyword>
<organism evidence="9 10">
    <name type="scientific">Symbiobacterium thermophilum</name>
    <dbReference type="NCBI Taxonomy" id="2734"/>
    <lineage>
        <taxon>Bacteria</taxon>
        <taxon>Bacillati</taxon>
        <taxon>Bacillota</taxon>
        <taxon>Clostridia</taxon>
        <taxon>Eubacteriales</taxon>
        <taxon>Symbiobacteriaceae</taxon>
        <taxon>Symbiobacterium</taxon>
    </lineage>
</organism>
<dbReference type="EMBL" id="PIUK01000080">
    <property type="protein sequence ID" value="MBY6276433.1"/>
    <property type="molecule type" value="Genomic_DNA"/>
</dbReference>
<evidence type="ECO:0000256" key="2">
    <source>
        <dbReference type="ARBA" id="ARBA00009677"/>
    </source>
</evidence>
<dbReference type="GO" id="GO:0030694">
    <property type="term" value="C:bacterial-type flagellum basal body, rod"/>
    <property type="evidence" value="ECO:0007669"/>
    <property type="project" value="UniProtKB-UniRule"/>
</dbReference>
<dbReference type="AlphaFoldDB" id="A0A953I8J7"/>
<evidence type="ECO:0000313" key="9">
    <source>
        <dbReference type="EMBL" id="MBY6276433.1"/>
    </source>
</evidence>
<accession>A0A953I8J7</accession>
<dbReference type="InterPro" id="IPR019776">
    <property type="entry name" value="Flagellar_basal_body_rod_CS"/>
</dbReference>
<evidence type="ECO:0000256" key="1">
    <source>
        <dbReference type="ARBA" id="ARBA00004117"/>
    </source>
</evidence>
<dbReference type="InterPro" id="IPR010930">
    <property type="entry name" value="Flg_bb/hook_C_dom"/>
</dbReference>
<evidence type="ECO:0000259" key="8">
    <source>
        <dbReference type="Pfam" id="PF06429"/>
    </source>
</evidence>
<feature type="domain" description="Flagellar basal body rod protein N-terminal" evidence="7">
    <location>
        <begin position="7"/>
        <end position="34"/>
    </location>
</feature>
<dbReference type="Pfam" id="PF06429">
    <property type="entry name" value="Flg_bbr_C"/>
    <property type="match status" value="1"/>
</dbReference>
<dbReference type="InterPro" id="IPR001444">
    <property type="entry name" value="Flag_bb_rod_N"/>
</dbReference>
<dbReference type="Proteomes" id="UP000732377">
    <property type="component" value="Unassembled WGS sequence"/>
</dbReference>
<protein>
    <recommendedName>
        <fullName evidence="3 6">Flagellar basal-body rod protein FlgC</fullName>
    </recommendedName>
</protein>
<feature type="domain" description="Flagellar basal-body/hook protein C-terminal" evidence="8">
    <location>
        <begin position="102"/>
        <end position="144"/>
    </location>
</feature>
<dbReference type="PANTHER" id="PTHR30435">
    <property type="entry name" value="FLAGELLAR PROTEIN"/>
    <property type="match status" value="1"/>
</dbReference>
<evidence type="ECO:0000256" key="5">
    <source>
        <dbReference type="ARBA" id="ARBA00025933"/>
    </source>
</evidence>